<dbReference type="Gene3D" id="3.30.1340.30">
    <property type="match status" value="1"/>
</dbReference>
<dbReference type="PROSITE" id="PS51371">
    <property type="entry name" value="CBS"/>
    <property type="match status" value="2"/>
</dbReference>
<sequence length="230" mass="25195">MKASDIMTLGATTVRPDTTIEHAARVMLEHHVSGLPVVNAQGKLLGIVTERDLLRREEIGTERHRPRWLEIWLSARQLAQEYAQEHGRKVEHVMSRDVASVGPDTPVSEIVDLMEERGIKRLPVVSDGKVIGIVSRSNLLSALSRHTGEIPSSVFSDLAIRKSILDEVESKPWTHGATIDVVVRDGVVNLNGTVADEKVRAAIRIAAENTPGAVRVVDNLRVVTLSAGYT</sequence>
<dbReference type="STRING" id="1165689.SAMN02927914_00040"/>
<evidence type="ECO:0000313" key="5">
    <source>
        <dbReference type="EMBL" id="SDA38502.1"/>
    </source>
</evidence>
<evidence type="ECO:0000259" key="3">
    <source>
        <dbReference type="PROSITE" id="PS50914"/>
    </source>
</evidence>
<evidence type="ECO:0000256" key="2">
    <source>
        <dbReference type="PROSITE-ProRule" id="PRU00703"/>
    </source>
</evidence>
<accession>A0A1G5UY04</accession>
<dbReference type="PANTHER" id="PTHR43080:SF26">
    <property type="entry name" value="REGULATORY PROTEIN"/>
    <property type="match status" value="1"/>
</dbReference>
<dbReference type="Pfam" id="PF04972">
    <property type="entry name" value="BON"/>
    <property type="match status" value="1"/>
</dbReference>
<dbReference type="SMART" id="SM00749">
    <property type="entry name" value="BON"/>
    <property type="match status" value="1"/>
</dbReference>
<dbReference type="EMBL" id="FMXM01000002">
    <property type="protein sequence ID" value="SDA38502.1"/>
    <property type="molecule type" value="Genomic_DNA"/>
</dbReference>
<keyword evidence="1 2" id="KW-0129">CBS domain</keyword>
<gene>
    <name evidence="5" type="ORF">SAMN02927914_00040</name>
</gene>
<dbReference type="InterPro" id="IPR014004">
    <property type="entry name" value="Transpt-assoc_nodulatn_dom_bac"/>
</dbReference>
<dbReference type="InterPro" id="IPR017080">
    <property type="entry name" value="UCP036990_CBS_BON"/>
</dbReference>
<dbReference type="CDD" id="cd04586">
    <property type="entry name" value="CBS_pair_BON_assoc"/>
    <property type="match status" value="1"/>
</dbReference>
<protein>
    <submittedName>
        <fullName evidence="5">BON domain-containing protein</fullName>
    </submittedName>
</protein>
<feature type="domain" description="CBS" evidence="4">
    <location>
        <begin position="94"/>
        <end position="152"/>
    </location>
</feature>
<dbReference type="PROSITE" id="PS50914">
    <property type="entry name" value="BON"/>
    <property type="match status" value="1"/>
</dbReference>
<evidence type="ECO:0000259" key="4">
    <source>
        <dbReference type="PROSITE" id="PS51371"/>
    </source>
</evidence>
<dbReference type="InterPro" id="IPR051257">
    <property type="entry name" value="Diverse_CBS-Domain"/>
</dbReference>
<dbReference type="InterPro" id="IPR046342">
    <property type="entry name" value="CBS_dom_sf"/>
</dbReference>
<dbReference type="PANTHER" id="PTHR43080">
    <property type="entry name" value="CBS DOMAIN-CONTAINING PROTEIN CBSX3, MITOCHONDRIAL"/>
    <property type="match status" value="1"/>
</dbReference>
<reference evidence="5 6" key="1">
    <citation type="submission" date="2016-10" db="EMBL/GenBank/DDBJ databases">
        <authorList>
            <person name="de Groot N.N."/>
        </authorList>
    </citation>
    <scope>NUCLEOTIDE SEQUENCE [LARGE SCALE GENOMIC DNA]</scope>
    <source>
        <strain evidence="5 6">CGMCC 1.12097</strain>
    </source>
</reference>
<dbReference type="InterPro" id="IPR000644">
    <property type="entry name" value="CBS_dom"/>
</dbReference>
<feature type="domain" description="CBS" evidence="4">
    <location>
        <begin position="7"/>
        <end position="63"/>
    </location>
</feature>
<dbReference type="SUPFAM" id="SSF54631">
    <property type="entry name" value="CBS-domain pair"/>
    <property type="match status" value="1"/>
</dbReference>
<dbReference type="PIRSF" id="PIRSF036990">
    <property type="entry name" value="UCP036990_CBS_BON"/>
    <property type="match status" value="1"/>
</dbReference>
<dbReference type="Pfam" id="PF00571">
    <property type="entry name" value="CBS"/>
    <property type="match status" value="2"/>
</dbReference>
<feature type="domain" description="BON" evidence="3">
    <location>
        <begin position="156"/>
        <end position="224"/>
    </location>
</feature>
<name>A0A1G5UY04_9HYPH</name>
<organism evidence="5 6">
    <name type="scientific">Mesorhizobium qingshengii</name>
    <dbReference type="NCBI Taxonomy" id="1165689"/>
    <lineage>
        <taxon>Bacteria</taxon>
        <taxon>Pseudomonadati</taxon>
        <taxon>Pseudomonadota</taxon>
        <taxon>Alphaproteobacteria</taxon>
        <taxon>Hyphomicrobiales</taxon>
        <taxon>Phyllobacteriaceae</taxon>
        <taxon>Mesorhizobium</taxon>
    </lineage>
</organism>
<dbReference type="SMART" id="SM00116">
    <property type="entry name" value="CBS"/>
    <property type="match status" value="2"/>
</dbReference>
<evidence type="ECO:0000313" key="6">
    <source>
        <dbReference type="Proteomes" id="UP000198588"/>
    </source>
</evidence>
<dbReference type="RefSeq" id="WP_091574550.1">
    <property type="nucleotide sequence ID" value="NZ_FMXM01000002.1"/>
</dbReference>
<dbReference type="OrthoDB" id="9783590at2"/>
<dbReference type="Gene3D" id="3.10.580.10">
    <property type="entry name" value="CBS-domain"/>
    <property type="match status" value="1"/>
</dbReference>
<evidence type="ECO:0000256" key="1">
    <source>
        <dbReference type="ARBA" id="ARBA00023122"/>
    </source>
</evidence>
<proteinExistence type="predicted"/>
<dbReference type="AlphaFoldDB" id="A0A1G5UY04"/>
<dbReference type="Proteomes" id="UP000198588">
    <property type="component" value="Unassembled WGS sequence"/>
</dbReference>
<dbReference type="InterPro" id="IPR007055">
    <property type="entry name" value="BON_dom"/>
</dbReference>